<dbReference type="SUPFAM" id="SSF52540">
    <property type="entry name" value="P-loop containing nucleoside triphosphate hydrolases"/>
    <property type="match status" value="2"/>
</dbReference>
<dbReference type="InterPro" id="IPR016484">
    <property type="entry name" value="GTPase_Der"/>
</dbReference>
<comment type="similarity">
    <text evidence="1 8 9">Belongs to the TRAFAC class TrmE-Era-EngA-EngB-Septin-like GTPase superfamily. EngA (Der) GTPase family.</text>
</comment>
<evidence type="ECO:0000256" key="3">
    <source>
        <dbReference type="ARBA" id="ARBA00022517"/>
    </source>
</evidence>
<gene>
    <name evidence="8" type="primary">der</name>
    <name evidence="12" type="ORF">AMJ87_00805</name>
</gene>
<dbReference type="PANTHER" id="PTHR43834:SF6">
    <property type="entry name" value="GTPASE DER"/>
    <property type="match status" value="1"/>
</dbReference>
<dbReference type="PRINTS" id="PR00326">
    <property type="entry name" value="GTP1OBG"/>
</dbReference>
<keyword evidence="5 8" id="KW-0547">Nucleotide-binding</keyword>
<feature type="binding site" evidence="8">
    <location>
        <begin position="180"/>
        <end position="187"/>
    </location>
    <ligand>
        <name>GTP</name>
        <dbReference type="ChEBI" id="CHEBI:37565"/>
        <label>2</label>
    </ligand>
</feature>
<feature type="domain" description="GTPase Der C-terminal KH-domain-like" evidence="11">
    <location>
        <begin position="369"/>
        <end position="417"/>
    </location>
</feature>
<dbReference type="NCBIfam" id="TIGR00231">
    <property type="entry name" value="small_GTP"/>
    <property type="match status" value="2"/>
</dbReference>
<dbReference type="InterPro" id="IPR027417">
    <property type="entry name" value="P-loop_NTPase"/>
</dbReference>
<dbReference type="GO" id="GO:0005525">
    <property type="term" value="F:GTP binding"/>
    <property type="evidence" value="ECO:0007669"/>
    <property type="project" value="UniProtKB-UniRule"/>
</dbReference>
<dbReference type="InterPro" id="IPR005225">
    <property type="entry name" value="Small_GTP-bd"/>
</dbReference>
<dbReference type="InterPro" id="IPR006073">
    <property type="entry name" value="GTP-bd"/>
</dbReference>
<dbReference type="PANTHER" id="PTHR43834">
    <property type="entry name" value="GTPASE DER"/>
    <property type="match status" value="1"/>
</dbReference>
<dbReference type="NCBIfam" id="TIGR03594">
    <property type="entry name" value="GTPase_EngA"/>
    <property type="match status" value="1"/>
</dbReference>
<evidence type="ECO:0000256" key="9">
    <source>
        <dbReference type="RuleBase" id="RU004481"/>
    </source>
</evidence>
<feature type="domain" description="G" evidence="10">
    <location>
        <begin position="175"/>
        <end position="293"/>
    </location>
</feature>
<evidence type="ECO:0000259" key="10">
    <source>
        <dbReference type="Pfam" id="PF01926"/>
    </source>
</evidence>
<feature type="binding site" evidence="8">
    <location>
        <begin position="55"/>
        <end position="59"/>
    </location>
    <ligand>
        <name>GTP</name>
        <dbReference type="ChEBI" id="CHEBI:37565"/>
        <label>1</label>
    </ligand>
</feature>
<evidence type="ECO:0000259" key="11">
    <source>
        <dbReference type="Pfam" id="PF14714"/>
    </source>
</evidence>
<keyword evidence="3 8" id="KW-0690">Ribosome biogenesis</keyword>
<dbReference type="GO" id="GO:0042254">
    <property type="term" value="P:ribosome biogenesis"/>
    <property type="evidence" value="ECO:0007669"/>
    <property type="project" value="UniProtKB-KW"/>
</dbReference>
<evidence type="ECO:0000256" key="7">
    <source>
        <dbReference type="ARBA" id="ARBA00032345"/>
    </source>
</evidence>
<evidence type="ECO:0000256" key="6">
    <source>
        <dbReference type="ARBA" id="ARBA00023134"/>
    </source>
</evidence>
<keyword evidence="4 9" id="KW-0677">Repeat</keyword>
<comment type="function">
    <text evidence="8 9">GTPase that plays an essential role in the late steps of ribosome biogenesis.</text>
</comment>
<evidence type="ECO:0000256" key="4">
    <source>
        <dbReference type="ARBA" id="ARBA00022737"/>
    </source>
</evidence>
<dbReference type="InterPro" id="IPR015946">
    <property type="entry name" value="KH_dom-like_a/b"/>
</dbReference>
<evidence type="ECO:0000256" key="8">
    <source>
        <dbReference type="HAMAP-Rule" id="MF_00195"/>
    </source>
</evidence>
<dbReference type="PIRSF" id="PIRSF006485">
    <property type="entry name" value="GTP-binding_EngA"/>
    <property type="match status" value="1"/>
</dbReference>
<dbReference type="Proteomes" id="UP000051096">
    <property type="component" value="Unassembled WGS sequence"/>
</dbReference>
<organism evidence="12 13">
    <name type="scientific">candidate division WOR_3 bacterium SM23_60</name>
    <dbReference type="NCBI Taxonomy" id="1703780"/>
    <lineage>
        <taxon>Bacteria</taxon>
        <taxon>Bacteria division WOR-3</taxon>
    </lineage>
</organism>
<dbReference type="EMBL" id="LJUO01000004">
    <property type="protein sequence ID" value="KPK73697.1"/>
    <property type="molecule type" value="Genomic_DNA"/>
</dbReference>
<feature type="binding site" evidence="8">
    <location>
        <begin position="8"/>
        <end position="15"/>
    </location>
    <ligand>
        <name>GTP</name>
        <dbReference type="ChEBI" id="CHEBI:37565"/>
        <label>1</label>
    </ligand>
</feature>
<dbReference type="Gene3D" id="3.30.300.20">
    <property type="match status" value="1"/>
</dbReference>
<evidence type="ECO:0000256" key="2">
    <source>
        <dbReference type="ARBA" id="ARBA00020953"/>
    </source>
</evidence>
<name>A0A0S8GM19_UNCW3</name>
<sequence length="426" mass="48205">MPTVVIVGRKNVGKSTIFNRLIGMRLSVVYKEPGITRDRVYGEVEWCGTTFNIIDTGGFFPDEEHTLAGQISKQIDMGVREADLIYLVVDGKEGLTPADESICQHVRKSGKPIFLLVNKTDSKESQRNLPDFARLGIGDSFEVASEPGIGFGRVLDKTVELLPHERRKKRENKVRILILGRPNAGKSTLLNAMTDSERAIVDEQPGTTRDVLNAQFRYNGTTLEVIDTCGLRRRSRIRTRVEFYSMMRAIRMIDHADIAILVFDTTHGIVDQDRRIAALVLSKAKCLIIAPNKIDLINKGNRDKIIPSTYKSLVSLNFVPVVPISAKNRYGIETLLKHILNTIHENKKVVDKETLRTFTTHLQSPTGGHLLHVRQIQTQPLIFRATVTTHVKESYIKYLRNMLRNYFGFSGVPLLIKTHVVKKRRQ</sequence>
<accession>A0A0S8GM19</accession>
<dbReference type="HAMAP" id="MF_00195">
    <property type="entry name" value="GTPase_Der"/>
    <property type="match status" value="1"/>
</dbReference>
<dbReference type="AlphaFoldDB" id="A0A0S8GM19"/>
<feature type="binding site" evidence="8">
    <location>
        <begin position="292"/>
        <end position="295"/>
    </location>
    <ligand>
        <name>GTP</name>
        <dbReference type="ChEBI" id="CHEBI:37565"/>
        <label>2</label>
    </ligand>
</feature>
<dbReference type="InterPro" id="IPR032859">
    <property type="entry name" value="KH_dom-like"/>
</dbReference>
<reference evidence="12 13" key="1">
    <citation type="journal article" date="2015" name="Microbiome">
        <title>Genomic resolution of linkages in carbon, nitrogen, and sulfur cycling among widespread estuary sediment bacteria.</title>
        <authorList>
            <person name="Baker B.J."/>
            <person name="Lazar C.S."/>
            <person name="Teske A.P."/>
            <person name="Dick G.J."/>
        </authorList>
    </citation>
    <scope>NUCLEOTIDE SEQUENCE [LARGE SCALE GENOMIC DNA]</scope>
    <source>
        <strain evidence="12">SM23_60</strain>
    </source>
</reference>
<protein>
    <recommendedName>
        <fullName evidence="2 8">GTPase Der</fullName>
    </recommendedName>
    <alternativeName>
        <fullName evidence="7 8">GTP-binding protein EngA</fullName>
    </alternativeName>
</protein>
<dbReference type="PATRIC" id="fig|1703780.3.peg.2933"/>
<dbReference type="Pfam" id="PF14714">
    <property type="entry name" value="KH_dom-like"/>
    <property type="match status" value="1"/>
</dbReference>
<evidence type="ECO:0000313" key="12">
    <source>
        <dbReference type="EMBL" id="KPK73697.1"/>
    </source>
</evidence>
<dbReference type="CDD" id="cd01894">
    <property type="entry name" value="EngA1"/>
    <property type="match status" value="1"/>
</dbReference>
<proteinExistence type="inferred from homology"/>
<evidence type="ECO:0000256" key="5">
    <source>
        <dbReference type="ARBA" id="ARBA00022741"/>
    </source>
</evidence>
<feature type="binding site" evidence="8">
    <location>
        <begin position="118"/>
        <end position="121"/>
    </location>
    <ligand>
        <name>GTP</name>
        <dbReference type="ChEBI" id="CHEBI:37565"/>
        <label>1</label>
    </ligand>
</feature>
<comment type="caution">
    <text evidence="12">The sequence shown here is derived from an EMBL/GenBank/DDBJ whole genome shotgun (WGS) entry which is preliminary data.</text>
</comment>
<comment type="subunit">
    <text evidence="8">Associates with the 50S ribosomal subunit.</text>
</comment>
<evidence type="ECO:0000256" key="1">
    <source>
        <dbReference type="ARBA" id="ARBA00008279"/>
    </source>
</evidence>
<feature type="domain" description="G" evidence="10">
    <location>
        <begin position="3"/>
        <end position="119"/>
    </location>
</feature>
<dbReference type="Gene3D" id="3.40.50.300">
    <property type="entry name" value="P-loop containing nucleotide triphosphate hydrolases"/>
    <property type="match status" value="2"/>
</dbReference>
<dbReference type="FunFam" id="3.40.50.300:FF:000494">
    <property type="entry name" value="tRNA modification GTPase MnmE"/>
    <property type="match status" value="1"/>
</dbReference>
<keyword evidence="6 8" id="KW-0342">GTP-binding</keyword>
<evidence type="ECO:0000313" key="13">
    <source>
        <dbReference type="Proteomes" id="UP000051096"/>
    </source>
</evidence>
<dbReference type="Pfam" id="PF01926">
    <property type="entry name" value="MMR_HSR1"/>
    <property type="match status" value="2"/>
</dbReference>
<comment type="caution">
    <text evidence="8">Lacks conserved residue(s) required for the propagation of feature annotation.</text>
</comment>